<dbReference type="KEGG" id="sfiy:F0344_17385"/>
<comment type="similarity">
    <text evidence="1">Belongs to the N(4)/N(6)-methyltransferase family.</text>
</comment>
<dbReference type="GO" id="GO:0009307">
    <property type="term" value="P:DNA restriction-modification system"/>
    <property type="evidence" value="ECO:0007669"/>
    <property type="project" value="UniProtKB-KW"/>
</dbReference>
<evidence type="ECO:0000256" key="6">
    <source>
        <dbReference type="ARBA" id="ARBA00022747"/>
    </source>
</evidence>
<accession>A0A7G7BLE1</accession>
<comment type="catalytic activity">
    <reaction evidence="7">
        <text>a 2'-deoxyadenosine in DNA + S-adenosyl-L-methionine = an N(6)-methyl-2'-deoxyadenosine in DNA + S-adenosyl-L-homocysteine + H(+)</text>
        <dbReference type="Rhea" id="RHEA:15197"/>
        <dbReference type="Rhea" id="RHEA-COMP:12418"/>
        <dbReference type="Rhea" id="RHEA-COMP:12419"/>
        <dbReference type="ChEBI" id="CHEBI:15378"/>
        <dbReference type="ChEBI" id="CHEBI:57856"/>
        <dbReference type="ChEBI" id="CHEBI:59789"/>
        <dbReference type="ChEBI" id="CHEBI:90615"/>
        <dbReference type="ChEBI" id="CHEBI:90616"/>
        <dbReference type="EC" id="2.1.1.72"/>
    </reaction>
</comment>
<dbReference type="REBASE" id="456657">
    <property type="entry name" value="M.SfiNBSH44ORF17385P"/>
</dbReference>
<keyword evidence="4" id="KW-0808">Transferase</keyword>
<dbReference type="RefSeq" id="WP_185299650.1">
    <property type="nucleotide sequence ID" value="NZ_CP045702.1"/>
</dbReference>
<evidence type="ECO:0000259" key="8">
    <source>
        <dbReference type="Pfam" id="PF02384"/>
    </source>
</evidence>
<organism evidence="10 11">
    <name type="scientific">Streptomyces finlayi</name>
    <dbReference type="NCBI Taxonomy" id="67296"/>
    <lineage>
        <taxon>Bacteria</taxon>
        <taxon>Bacillati</taxon>
        <taxon>Actinomycetota</taxon>
        <taxon>Actinomycetes</taxon>
        <taxon>Kitasatosporales</taxon>
        <taxon>Streptomycetaceae</taxon>
        <taxon>Streptomyces</taxon>
    </lineage>
</organism>
<keyword evidence="11" id="KW-1185">Reference proteome</keyword>
<evidence type="ECO:0000256" key="4">
    <source>
        <dbReference type="ARBA" id="ARBA00022679"/>
    </source>
</evidence>
<dbReference type="PRINTS" id="PR00507">
    <property type="entry name" value="N12N6MTFRASE"/>
</dbReference>
<name>A0A7G7BLE1_9ACTN</name>
<protein>
    <recommendedName>
        <fullName evidence="2">site-specific DNA-methyltransferase (adenine-specific)</fullName>
        <ecNumber evidence="2">2.1.1.72</ecNumber>
    </recommendedName>
</protein>
<keyword evidence="3 10" id="KW-0489">Methyltransferase</keyword>
<keyword evidence="6" id="KW-0680">Restriction system</keyword>
<dbReference type="EMBL" id="CP045702">
    <property type="protein sequence ID" value="QNE76156.1"/>
    <property type="molecule type" value="Genomic_DNA"/>
</dbReference>
<dbReference type="GO" id="GO:0009007">
    <property type="term" value="F:site-specific DNA-methyltransferase (adenine-specific) activity"/>
    <property type="evidence" value="ECO:0007669"/>
    <property type="project" value="UniProtKB-EC"/>
</dbReference>
<evidence type="ECO:0000256" key="5">
    <source>
        <dbReference type="ARBA" id="ARBA00022691"/>
    </source>
</evidence>
<dbReference type="Proteomes" id="UP000515307">
    <property type="component" value="Chromosome"/>
</dbReference>
<evidence type="ECO:0000313" key="10">
    <source>
        <dbReference type="EMBL" id="QNE76156.1"/>
    </source>
</evidence>
<evidence type="ECO:0000256" key="2">
    <source>
        <dbReference type="ARBA" id="ARBA00011900"/>
    </source>
</evidence>
<dbReference type="EC" id="2.1.1.72" evidence="2"/>
<dbReference type="PANTHER" id="PTHR42933">
    <property type="entry name" value="SLR6095 PROTEIN"/>
    <property type="match status" value="1"/>
</dbReference>
<dbReference type="InterPro" id="IPR051537">
    <property type="entry name" value="DNA_Adenine_Mtase"/>
</dbReference>
<dbReference type="InterPro" id="IPR003356">
    <property type="entry name" value="DNA_methylase_A-5"/>
</dbReference>
<dbReference type="Gene3D" id="1.20.1260.30">
    <property type="match status" value="2"/>
</dbReference>
<evidence type="ECO:0000256" key="1">
    <source>
        <dbReference type="ARBA" id="ARBA00006594"/>
    </source>
</evidence>
<proteinExistence type="inferred from homology"/>
<dbReference type="GO" id="GO:0003677">
    <property type="term" value="F:DNA binding"/>
    <property type="evidence" value="ECO:0007669"/>
    <property type="project" value="InterPro"/>
</dbReference>
<feature type="domain" description="N6 adenine-specific DNA methyltransferase N-terminal" evidence="9">
    <location>
        <begin position="9"/>
        <end position="45"/>
    </location>
</feature>
<dbReference type="InterPro" id="IPR038333">
    <property type="entry name" value="T1MK-like_N_sf"/>
</dbReference>
<sequence length="667" mass="73501">MSLLNLDQLERALFDAGDILRGRMDASQYREVISAMLLLKRVSDQPGILRVPDRARWSQIVDYEGKAPGRVLNEALWALEQSNPEVLKGVFEAVDFDVRLSRGELKALVAHFDRIPLNDGDLEFGDVVGRAYDHLLGAFADSSGKRGGEFFTPRSVVSLMVRLVRPLAGQSVYDPFAGSGGMLVQAGQYVDEQGGEGADLALFGQEMNAATCSTARLNLLLHGLTDSSVLCGDTLTDPLHSLEDGHLRRFDRVLTNPPFSMNYSEKEMRHSERMKYGWTPGQGKKADLMNVQHVLATLLPDGIGAVVTPHGVLFRGGAEEQIRRGIVEDGRLEAVIGIGPNVFYGTAIPACILVLRGTAGTSADQRGQVLFVNAEREVVTGRSQNRLEPQNVEKIVGAFHEWADIPGFSRVVSLDEIEANDFNLNIRRYVDPGPPAEPSLDVRAALFGGVPRSEVVAGMERFQVFGIGLTDLFTTKDSGYFDFPARGCEATAARISDLAAAREGDFVDHCRSWWRATESRIAELVGTGNLLTSRSRLMASFREELLPAGILDRYQLTGAFAAWWAVRQDDLRSLDLRSFPGVIARWAVADGRPSYLPEGLARERVLEVLGDDLCSRVERLAAAKRQGMVDVYRSWGDRYETSIADLERQSEAAATRLRVRLEELGYT</sequence>
<dbReference type="PANTHER" id="PTHR42933:SF3">
    <property type="entry name" value="TYPE I RESTRICTION ENZYME MJAVIII METHYLASE SUBUNIT"/>
    <property type="match status" value="1"/>
</dbReference>
<dbReference type="GO" id="GO:0032259">
    <property type="term" value="P:methylation"/>
    <property type="evidence" value="ECO:0007669"/>
    <property type="project" value="UniProtKB-KW"/>
</dbReference>
<dbReference type="AlphaFoldDB" id="A0A7G7BLE1"/>
<reference evidence="11" key="1">
    <citation type="submission" date="2019-10" db="EMBL/GenBank/DDBJ databases">
        <title>Antimicrobial potential of Antarctic Bacteria.</title>
        <authorList>
            <person name="Benaud N."/>
            <person name="Edwards R.J."/>
            <person name="Ferrari B.C."/>
        </authorList>
    </citation>
    <scope>NUCLEOTIDE SEQUENCE [LARGE SCALE GENOMIC DNA]</scope>
    <source>
        <strain evidence="11">NBSH44</strain>
    </source>
</reference>
<keyword evidence="5" id="KW-0949">S-adenosyl-L-methionine</keyword>
<evidence type="ECO:0000259" key="9">
    <source>
        <dbReference type="Pfam" id="PF12161"/>
    </source>
</evidence>
<dbReference type="SUPFAM" id="SSF53335">
    <property type="entry name" value="S-adenosyl-L-methionine-dependent methyltransferases"/>
    <property type="match status" value="1"/>
</dbReference>
<dbReference type="InterPro" id="IPR022749">
    <property type="entry name" value="D12N6_MeTrfase_N"/>
</dbReference>
<dbReference type="GO" id="GO:0008170">
    <property type="term" value="F:N-methyltransferase activity"/>
    <property type="evidence" value="ECO:0007669"/>
    <property type="project" value="InterPro"/>
</dbReference>
<feature type="domain" description="DNA methylase adenine-specific" evidence="8">
    <location>
        <begin position="126"/>
        <end position="432"/>
    </location>
</feature>
<dbReference type="Pfam" id="PF12161">
    <property type="entry name" value="HsdM_N"/>
    <property type="match status" value="1"/>
</dbReference>
<evidence type="ECO:0000256" key="3">
    <source>
        <dbReference type="ARBA" id="ARBA00022603"/>
    </source>
</evidence>
<evidence type="ECO:0000313" key="11">
    <source>
        <dbReference type="Proteomes" id="UP000515307"/>
    </source>
</evidence>
<dbReference type="InterPro" id="IPR029063">
    <property type="entry name" value="SAM-dependent_MTases_sf"/>
</dbReference>
<dbReference type="Gene3D" id="3.40.50.150">
    <property type="entry name" value="Vaccinia Virus protein VP39"/>
    <property type="match status" value="1"/>
</dbReference>
<dbReference type="Pfam" id="PF02384">
    <property type="entry name" value="N6_Mtase"/>
    <property type="match status" value="1"/>
</dbReference>
<evidence type="ECO:0000256" key="7">
    <source>
        <dbReference type="ARBA" id="ARBA00047942"/>
    </source>
</evidence>
<gene>
    <name evidence="10" type="ORF">F0344_17385</name>
</gene>